<protein>
    <submittedName>
        <fullName evidence="1">Uncharacterized protein</fullName>
    </submittedName>
</protein>
<proteinExistence type="predicted"/>
<organism evidence="1 2">
    <name type="scientific">Rhipicephalus sanguineus</name>
    <name type="common">Brown dog tick</name>
    <name type="synonym">Ixodes sanguineus</name>
    <dbReference type="NCBI Taxonomy" id="34632"/>
    <lineage>
        <taxon>Eukaryota</taxon>
        <taxon>Metazoa</taxon>
        <taxon>Ecdysozoa</taxon>
        <taxon>Arthropoda</taxon>
        <taxon>Chelicerata</taxon>
        <taxon>Arachnida</taxon>
        <taxon>Acari</taxon>
        <taxon>Parasitiformes</taxon>
        <taxon>Ixodida</taxon>
        <taxon>Ixodoidea</taxon>
        <taxon>Ixodidae</taxon>
        <taxon>Rhipicephalinae</taxon>
        <taxon>Rhipicephalus</taxon>
        <taxon>Rhipicephalus</taxon>
    </lineage>
</organism>
<gene>
    <name evidence="1" type="ORF">HPB52_012119</name>
</gene>
<dbReference type="Proteomes" id="UP000821837">
    <property type="component" value="Chromosome 11"/>
</dbReference>
<reference evidence="1" key="1">
    <citation type="journal article" date="2020" name="Cell">
        <title>Large-Scale Comparative Analyses of Tick Genomes Elucidate Their Genetic Diversity and Vector Capacities.</title>
        <authorList>
            <consortium name="Tick Genome and Microbiome Consortium (TIGMIC)"/>
            <person name="Jia N."/>
            <person name="Wang J."/>
            <person name="Shi W."/>
            <person name="Du L."/>
            <person name="Sun Y."/>
            <person name="Zhan W."/>
            <person name="Jiang J.F."/>
            <person name="Wang Q."/>
            <person name="Zhang B."/>
            <person name="Ji P."/>
            <person name="Bell-Sakyi L."/>
            <person name="Cui X.M."/>
            <person name="Yuan T.T."/>
            <person name="Jiang B.G."/>
            <person name="Yang W.F."/>
            <person name="Lam T.T."/>
            <person name="Chang Q.C."/>
            <person name="Ding S.J."/>
            <person name="Wang X.J."/>
            <person name="Zhu J.G."/>
            <person name="Ruan X.D."/>
            <person name="Zhao L."/>
            <person name="Wei J.T."/>
            <person name="Ye R.Z."/>
            <person name="Que T.C."/>
            <person name="Du C.H."/>
            <person name="Zhou Y.H."/>
            <person name="Cheng J.X."/>
            <person name="Dai P.F."/>
            <person name="Guo W.B."/>
            <person name="Han X.H."/>
            <person name="Huang E.J."/>
            <person name="Li L.F."/>
            <person name="Wei W."/>
            <person name="Gao Y.C."/>
            <person name="Liu J.Z."/>
            <person name="Shao H.Z."/>
            <person name="Wang X."/>
            <person name="Wang C.C."/>
            <person name="Yang T.C."/>
            <person name="Huo Q.B."/>
            <person name="Li W."/>
            <person name="Chen H.Y."/>
            <person name="Chen S.E."/>
            <person name="Zhou L.G."/>
            <person name="Ni X.B."/>
            <person name="Tian J.H."/>
            <person name="Sheng Y."/>
            <person name="Liu T."/>
            <person name="Pan Y.S."/>
            <person name="Xia L.Y."/>
            <person name="Li J."/>
            <person name="Zhao F."/>
            <person name="Cao W.C."/>
        </authorList>
    </citation>
    <scope>NUCLEOTIDE SEQUENCE</scope>
    <source>
        <strain evidence="1">Rsan-2018</strain>
    </source>
</reference>
<dbReference type="AlphaFoldDB" id="A0A9D4QAG8"/>
<comment type="caution">
    <text evidence="1">The sequence shown here is derived from an EMBL/GenBank/DDBJ whole genome shotgun (WGS) entry which is preliminary data.</text>
</comment>
<evidence type="ECO:0000313" key="2">
    <source>
        <dbReference type="Proteomes" id="UP000821837"/>
    </source>
</evidence>
<evidence type="ECO:0000313" key="1">
    <source>
        <dbReference type="EMBL" id="KAH7972431.1"/>
    </source>
</evidence>
<reference evidence="1" key="2">
    <citation type="submission" date="2021-09" db="EMBL/GenBank/DDBJ databases">
        <authorList>
            <person name="Jia N."/>
            <person name="Wang J."/>
            <person name="Shi W."/>
            <person name="Du L."/>
            <person name="Sun Y."/>
            <person name="Zhan W."/>
            <person name="Jiang J."/>
            <person name="Wang Q."/>
            <person name="Zhang B."/>
            <person name="Ji P."/>
            <person name="Sakyi L.B."/>
            <person name="Cui X."/>
            <person name="Yuan T."/>
            <person name="Jiang B."/>
            <person name="Yang W."/>
            <person name="Lam T.T.-Y."/>
            <person name="Chang Q."/>
            <person name="Ding S."/>
            <person name="Wang X."/>
            <person name="Zhu J."/>
            <person name="Ruan X."/>
            <person name="Zhao L."/>
            <person name="Wei J."/>
            <person name="Que T."/>
            <person name="Du C."/>
            <person name="Cheng J."/>
            <person name="Dai P."/>
            <person name="Han X."/>
            <person name="Huang E."/>
            <person name="Gao Y."/>
            <person name="Liu J."/>
            <person name="Shao H."/>
            <person name="Ye R."/>
            <person name="Li L."/>
            <person name="Wei W."/>
            <person name="Wang X."/>
            <person name="Wang C."/>
            <person name="Huo Q."/>
            <person name="Li W."/>
            <person name="Guo W."/>
            <person name="Chen H."/>
            <person name="Chen S."/>
            <person name="Zhou L."/>
            <person name="Zhou L."/>
            <person name="Ni X."/>
            <person name="Tian J."/>
            <person name="Zhou Y."/>
            <person name="Sheng Y."/>
            <person name="Liu T."/>
            <person name="Pan Y."/>
            <person name="Xia L."/>
            <person name="Li J."/>
            <person name="Zhao F."/>
            <person name="Cao W."/>
        </authorList>
    </citation>
    <scope>NUCLEOTIDE SEQUENCE</scope>
    <source>
        <strain evidence="1">Rsan-2018</strain>
        <tissue evidence="1">Larvae</tissue>
    </source>
</reference>
<dbReference type="EMBL" id="JABSTV010001247">
    <property type="protein sequence ID" value="KAH7972431.1"/>
    <property type="molecule type" value="Genomic_DNA"/>
</dbReference>
<name>A0A9D4QAG8_RHISA</name>
<sequence length="156" mass="17227">MALGTGSAPVLDQIASQTISFWSRRHTVWQWAEPLRPISIKVGKGQQNREARLNWLPLRASRSNGFIIERPGKVETIPLYQTLKSLSLKSVGEFQANCFFNYGGIVDVAAVAGILSQFDGALLNDSDETPFSRCALLSEMVMLSGTALRVTQLPFR</sequence>
<keyword evidence="2" id="KW-1185">Reference proteome</keyword>
<accession>A0A9D4QAG8</accession>